<evidence type="ECO:0000259" key="2">
    <source>
        <dbReference type="Pfam" id="PF04149"/>
    </source>
</evidence>
<dbReference type="AlphaFoldDB" id="A0A420V3Y0"/>
<protein>
    <submittedName>
        <fullName evidence="3">DUF397 domain-containing protein</fullName>
    </submittedName>
</protein>
<name>A0A420V3Y0_9ACTN</name>
<reference evidence="3 4" key="1">
    <citation type="journal article" date="2014" name="Genome Announc.">
        <title>Draft Genome Sequence of Streptomyces fradiae ATCC 19609, a Strain Highly Sensitive to Antibiotics.</title>
        <authorList>
            <person name="Bekker O.B."/>
            <person name="Klimina K.M."/>
            <person name="Vatlin A.A."/>
            <person name="Zakharevich N.V."/>
            <person name="Kasianov A.S."/>
            <person name="Danilenko V.N."/>
        </authorList>
    </citation>
    <scope>NUCLEOTIDE SEQUENCE [LARGE SCALE GENOMIC DNA]</scope>
    <source>
        <strain evidence="3 4">ATCC 19609</strain>
    </source>
</reference>
<evidence type="ECO:0000313" key="4">
    <source>
        <dbReference type="Proteomes" id="UP000028058"/>
    </source>
</evidence>
<dbReference type="InterPro" id="IPR007278">
    <property type="entry name" value="DUF397"/>
</dbReference>
<accession>A0A420V3Y0</accession>
<dbReference type="EMBL" id="JNAD02000005">
    <property type="protein sequence ID" value="RKM95917.1"/>
    <property type="molecule type" value="Genomic_DNA"/>
</dbReference>
<gene>
    <name evidence="3" type="ORF">SFRA_012955</name>
</gene>
<comment type="caution">
    <text evidence="3">The sequence shown here is derived from an EMBL/GenBank/DDBJ whole genome shotgun (WGS) entry which is preliminary data.</text>
</comment>
<keyword evidence="4" id="KW-1185">Reference proteome</keyword>
<dbReference type="Proteomes" id="UP000028058">
    <property type="component" value="Unassembled WGS sequence"/>
</dbReference>
<sequence length="77" mass="7974">MAVPPVTPATPRAQGLSGAWRKSSYSGNGNCVEVAARVPGAVAVRDSKDVTRPSLSFSGSSWQTFLTDLGHRTTGLG</sequence>
<dbReference type="Pfam" id="PF04149">
    <property type="entry name" value="DUF397"/>
    <property type="match status" value="1"/>
</dbReference>
<evidence type="ECO:0000313" key="3">
    <source>
        <dbReference type="EMBL" id="RKM95917.1"/>
    </source>
</evidence>
<organism evidence="3 4">
    <name type="scientific">Streptomyces xinghaiensis</name>
    <dbReference type="NCBI Taxonomy" id="1038928"/>
    <lineage>
        <taxon>Bacteria</taxon>
        <taxon>Bacillati</taxon>
        <taxon>Actinomycetota</taxon>
        <taxon>Actinomycetes</taxon>
        <taxon>Kitasatosporales</taxon>
        <taxon>Streptomycetaceae</taxon>
        <taxon>Streptomyces</taxon>
    </lineage>
</organism>
<feature type="domain" description="DUF397" evidence="2">
    <location>
        <begin position="19"/>
        <end position="68"/>
    </location>
</feature>
<feature type="region of interest" description="Disordered" evidence="1">
    <location>
        <begin position="1"/>
        <end position="25"/>
    </location>
</feature>
<dbReference type="RefSeq" id="WP_050363929.1">
    <property type="nucleotide sequence ID" value="NZ_CP134822.1"/>
</dbReference>
<evidence type="ECO:0000256" key="1">
    <source>
        <dbReference type="SAM" id="MobiDB-lite"/>
    </source>
</evidence>
<proteinExistence type="predicted"/>